<dbReference type="AlphaFoldDB" id="A0AAN6VVI3"/>
<reference evidence="2" key="1">
    <citation type="journal article" date="2023" name="Mol. Phylogenet. Evol.">
        <title>Genome-scale phylogeny and comparative genomics of the fungal order Sordariales.</title>
        <authorList>
            <person name="Hensen N."/>
            <person name="Bonometti L."/>
            <person name="Westerberg I."/>
            <person name="Brannstrom I.O."/>
            <person name="Guillou S."/>
            <person name="Cros-Aarteil S."/>
            <person name="Calhoun S."/>
            <person name="Haridas S."/>
            <person name="Kuo A."/>
            <person name="Mondo S."/>
            <person name="Pangilinan J."/>
            <person name="Riley R."/>
            <person name="LaButti K."/>
            <person name="Andreopoulos B."/>
            <person name="Lipzen A."/>
            <person name="Chen C."/>
            <person name="Yan M."/>
            <person name="Daum C."/>
            <person name="Ng V."/>
            <person name="Clum A."/>
            <person name="Steindorff A."/>
            <person name="Ohm R.A."/>
            <person name="Martin F."/>
            <person name="Silar P."/>
            <person name="Natvig D.O."/>
            <person name="Lalanne C."/>
            <person name="Gautier V."/>
            <person name="Ament-Velasquez S.L."/>
            <person name="Kruys A."/>
            <person name="Hutchinson M.I."/>
            <person name="Powell A.J."/>
            <person name="Barry K."/>
            <person name="Miller A.N."/>
            <person name="Grigoriev I.V."/>
            <person name="Debuchy R."/>
            <person name="Gladieux P."/>
            <person name="Hiltunen Thoren M."/>
            <person name="Johannesson H."/>
        </authorList>
    </citation>
    <scope>NUCLEOTIDE SEQUENCE</scope>
    <source>
        <strain evidence="2">CBS 892.96</strain>
    </source>
</reference>
<dbReference type="EMBL" id="MU866998">
    <property type="protein sequence ID" value="KAK4170584.1"/>
    <property type="molecule type" value="Genomic_DNA"/>
</dbReference>
<gene>
    <name evidence="2" type="ORF">QBC36DRAFT_296199</name>
</gene>
<organism evidence="2 3">
    <name type="scientific">Triangularia setosa</name>
    <dbReference type="NCBI Taxonomy" id="2587417"/>
    <lineage>
        <taxon>Eukaryota</taxon>
        <taxon>Fungi</taxon>
        <taxon>Dikarya</taxon>
        <taxon>Ascomycota</taxon>
        <taxon>Pezizomycotina</taxon>
        <taxon>Sordariomycetes</taxon>
        <taxon>Sordariomycetidae</taxon>
        <taxon>Sordariales</taxon>
        <taxon>Podosporaceae</taxon>
        <taxon>Triangularia</taxon>
    </lineage>
</organism>
<comment type="caution">
    <text evidence="2">The sequence shown here is derived from an EMBL/GenBank/DDBJ whole genome shotgun (WGS) entry which is preliminary data.</text>
</comment>
<accession>A0AAN6VVI3</accession>
<reference evidence="2" key="2">
    <citation type="submission" date="2023-05" db="EMBL/GenBank/DDBJ databases">
        <authorList>
            <consortium name="Lawrence Berkeley National Laboratory"/>
            <person name="Steindorff A."/>
            <person name="Hensen N."/>
            <person name="Bonometti L."/>
            <person name="Westerberg I."/>
            <person name="Brannstrom I.O."/>
            <person name="Guillou S."/>
            <person name="Cros-Aarteil S."/>
            <person name="Calhoun S."/>
            <person name="Haridas S."/>
            <person name="Kuo A."/>
            <person name="Mondo S."/>
            <person name="Pangilinan J."/>
            <person name="Riley R."/>
            <person name="Labutti K."/>
            <person name="Andreopoulos B."/>
            <person name="Lipzen A."/>
            <person name="Chen C."/>
            <person name="Yanf M."/>
            <person name="Daum C."/>
            <person name="Ng V."/>
            <person name="Clum A."/>
            <person name="Ohm R."/>
            <person name="Martin F."/>
            <person name="Silar P."/>
            <person name="Natvig D."/>
            <person name="Lalanne C."/>
            <person name="Gautier V."/>
            <person name="Ament-Velasquez S.L."/>
            <person name="Kruys A."/>
            <person name="Hutchinson M.I."/>
            <person name="Powell A.J."/>
            <person name="Barry K."/>
            <person name="Miller A.N."/>
            <person name="Grigoriev I.V."/>
            <person name="Debuchy R."/>
            <person name="Gladieux P."/>
            <person name="Thoren M.H."/>
            <person name="Johannesson H."/>
        </authorList>
    </citation>
    <scope>NUCLEOTIDE SEQUENCE</scope>
    <source>
        <strain evidence="2">CBS 892.96</strain>
    </source>
</reference>
<evidence type="ECO:0000256" key="1">
    <source>
        <dbReference type="SAM" id="MobiDB-lite"/>
    </source>
</evidence>
<proteinExistence type="predicted"/>
<feature type="non-terminal residue" evidence="2">
    <location>
        <position position="1"/>
    </location>
</feature>
<evidence type="ECO:0008006" key="4">
    <source>
        <dbReference type="Google" id="ProtNLM"/>
    </source>
</evidence>
<evidence type="ECO:0000313" key="2">
    <source>
        <dbReference type="EMBL" id="KAK4170584.1"/>
    </source>
</evidence>
<name>A0AAN6VVI3_9PEZI</name>
<sequence length="354" mass="40939">RLSQANRQVTPETITVRGYDPNNTPDELVEVPEPVYTIEDLTIAALERYNRDTKIYTHEYTKHTNLLDKRSSLMLWMTNHMSADLWNIHCTGKRDIAAIYDAIREAMMPDVDEYRIRHQNKLREQTRAIRFANTSQKVEDWTHQWEKAFHLARKYEASDVSDPATWLSSLLEEARGNPLLAYWSTNFRMNKRHLVQRGEMTFQEVARDIRVDMAFAKRDTGKTTKAAFPVFQGEGEAENDTGRAGRSSYRGSRGRGGASSRTESTKRKRFDSGAGSGPQNKKILGCKACFSAGHELRDCFYVFPERIPEHSRFRSNPAMKQLIQANQRADMRLSEEITLLKKERDNDEVQQQRN</sequence>
<evidence type="ECO:0000313" key="3">
    <source>
        <dbReference type="Proteomes" id="UP001302321"/>
    </source>
</evidence>
<keyword evidence="3" id="KW-1185">Reference proteome</keyword>
<dbReference type="Proteomes" id="UP001302321">
    <property type="component" value="Unassembled WGS sequence"/>
</dbReference>
<protein>
    <recommendedName>
        <fullName evidence="4">Gag protein</fullName>
    </recommendedName>
</protein>
<feature type="compositionally biased region" description="Low complexity" evidence="1">
    <location>
        <begin position="242"/>
        <end position="251"/>
    </location>
</feature>
<feature type="region of interest" description="Disordered" evidence="1">
    <location>
        <begin position="226"/>
        <end position="278"/>
    </location>
</feature>